<feature type="region of interest" description="Disordered" evidence="1">
    <location>
        <begin position="81"/>
        <end position="102"/>
    </location>
</feature>
<feature type="domain" description="Helix-turn-helix" evidence="2">
    <location>
        <begin position="36"/>
        <end position="79"/>
    </location>
</feature>
<name>A0A7Z0TQP9_9BRAD</name>
<organism evidence="3">
    <name type="scientific">Bradyrhizobium barranii subsp. barranii</name>
    <dbReference type="NCBI Taxonomy" id="2823807"/>
    <lineage>
        <taxon>Bacteria</taxon>
        <taxon>Pseudomonadati</taxon>
        <taxon>Pseudomonadota</taxon>
        <taxon>Alphaproteobacteria</taxon>
        <taxon>Hyphomicrobiales</taxon>
        <taxon>Nitrobacteraceae</taxon>
        <taxon>Bradyrhizobium</taxon>
        <taxon>Bradyrhizobium barranii</taxon>
    </lineage>
</organism>
<proteinExistence type="predicted"/>
<dbReference type="Pfam" id="PF12728">
    <property type="entry name" value="HTH_17"/>
    <property type="match status" value="1"/>
</dbReference>
<protein>
    <submittedName>
        <fullName evidence="3">Helix-turn-helix domain-containing protein</fullName>
    </submittedName>
</protein>
<dbReference type="AlphaFoldDB" id="A0A7Z0TQP9"/>
<accession>A0A7Z0TQP9</accession>
<evidence type="ECO:0000313" key="3">
    <source>
        <dbReference type="EMBL" id="NYY90274.1"/>
    </source>
</evidence>
<dbReference type="NCBIfam" id="TIGR01764">
    <property type="entry name" value="excise"/>
    <property type="match status" value="1"/>
</dbReference>
<evidence type="ECO:0000313" key="5">
    <source>
        <dbReference type="Proteomes" id="UP000564836"/>
    </source>
</evidence>
<evidence type="ECO:0000256" key="1">
    <source>
        <dbReference type="SAM" id="MobiDB-lite"/>
    </source>
</evidence>
<evidence type="ECO:0000313" key="4">
    <source>
        <dbReference type="EMBL" id="UGX93682.1"/>
    </source>
</evidence>
<dbReference type="EMBL" id="CP088280">
    <property type="protein sequence ID" value="UGX93682.1"/>
    <property type="molecule type" value="Genomic_DNA"/>
</dbReference>
<dbReference type="GO" id="GO:0003677">
    <property type="term" value="F:DNA binding"/>
    <property type="evidence" value="ECO:0007669"/>
    <property type="project" value="InterPro"/>
</dbReference>
<sequence length="102" mass="11670">MGKFRSKTLVAAESEERDNGGMIKVEAQPIALSLLQAAELLGVHERHILNAVRSHELPAYQRGIAVRVLMTDLVDWVREHWKPRQPTKSRQPRARKDEQHAD</sequence>
<reference evidence="4 5" key="1">
    <citation type="journal article" date="2017" name="Syst. Appl. Microbiol.">
        <title>Soybeans inoculated with root zone soils of Canadian native legumes harbour diverse and novel Bradyrhizobium spp. that possess agricultural potential.</title>
        <authorList>
            <person name="Bromfield E.S.P."/>
            <person name="Cloutier S."/>
            <person name="Tambong J.T."/>
            <person name="Tran Thi T.V."/>
        </authorList>
    </citation>
    <scope>NUCLEOTIDE SEQUENCE [LARGE SCALE GENOMIC DNA]</scope>
    <source>
        <strain evidence="4 5">323S2</strain>
    </source>
</reference>
<dbReference type="RefSeq" id="WP_166346981.1">
    <property type="nucleotide sequence ID" value="NZ_CP088280.1"/>
</dbReference>
<dbReference type="Proteomes" id="UP000564836">
    <property type="component" value="Chromosome"/>
</dbReference>
<reference evidence="3" key="2">
    <citation type="submission" date="2020-06" db="EMBL/GenBank/DDBJ databases">
        <title>Whole Genome Sequence of Bradyrhizobium sp. Strain 323S2.</title>
        <authorList>
            <person name="Bromfield E.S.P."/>
        </authorList>
    </citation>
    <scope>NUCLEOTIDE SEQUENCE [LARGE SCALE GENOMIC DNA]</scope>
    <source>
        <strain evidence="3">323S2</strain>
    </source>
</reference>
<evidence type="ECO:0000259" key="2">
    <source>
        <dbReference type="Pfam" id="PF12728"/>
    </source>
</evidence>
<dbReference type="InterPro" id="IPR041657">
    <property type="entry name" value="HTH_17"/>
</dbReference>
<dbReference type="EMBL" id="JACBFH010000001">
    <property type="protein sequence ID" value="NYY90274.1"/>
    <property type="molecule type" value="Genomic_DNA"/>
</dbReference>
<dbReference type="InterPro" id="IPR010093">
    <property type="entry name" value="SinI_DNA-bd"/>
</dbReference>
<reference evidence="4 5" key="3">
    <citation type="journal article" date="2022" name="Int. J. Syst. Evol. Microbiol.">
        <title>Strains of Bradyrhizobium barranii sp. nov. associated with legumes native to Canada are symbionts of soybeans and belong to different subspecies (subsp. barranii subsp. nov. and subsp. apii subsp. nov.) and symbiovars (sv. glycinearum and sv. septentrionale).</title>
        <authorList>
            <person name="Bromfield E.S.P."/>
            <person name="Cloutier S."/>
            <person name="Wasai-Hara S."/>
            <person name="Minamisawa K."/>
        </authorList>
    </citation>
    <scope>NUCLEOTIDE SEQUENCE [LARGE SCALE GENOMIC DNA]</scope>
    <source>
        <strain evidence="4 5">323S2</strain>
    </source>
</reference>
<gene>
    <name evidence="4" type="ORF">G6321_00050270</name>
    <name evidence="3" type="ORF">G6321_18135</name>
</gene>
<feature type="compositionally biased region" description="Basic residues" evidence="1">
    <location>
        <begin position="83"/>
        <end position="93"/>
    </location>
</feature>